<dbReference type="FunCoup" id="A0A1Y2AX86">
    <property type="interactions" value="90"/>
</dbReference>
<evidence type="ECO:0000313" key="9">
    <source>
        <dbReference type="EMBL" id="ORY27203.1"/>
    </source>
</evidence>
<feature type="region of interest" description="Disordered" evidence="7">
    <location>
        <begin position="228"/>
        <end position="271"/>
    </location>
</feature>
<protein>
    <submittedName>
        <fullName evidence="9">PQ loop repeat-domain-containing protein</fullName>
    </submittedName>
</protein>
<evidence type="ECO:0000256" key="2">
    <source>
        <dbReference type="ARBA" id="ARBA00022692"/>
    </source>
</evidence>
<keyword evidence="4 8" id="KW-0472">Membrane</keyword>
<dbReference type="SMART" id="SM00679">
    <property type="entry name" value="CTNS"/>
    <property type="match status" value="2"/>
</dbReference>
<organism evidence="9 10">
    <name type="scientific">Naematelia encephala</name>
    <dbReference type="NCBI Taxonomy" id="71784"/>
    <lineage>
        <taxon>Eukaryota</taxon>
        <taxon>Fungi</taxon>
        <taxon>Dikarya</taxon>
        <taxon>Basidiomycota</taxon>
        <taxon>Agaricomycotina</taxon>
        <taxon>Tremellomycetes</taxon>
        <taxon>Tremellales</taxon>
        <taxon>Naemateliaceae</taxon>
        <taxon>Naematelia</taxon>
    </lineage>
</organism>
<name>A0A1Y2AX86_9TREE</name>
<evidence type="ECO:0000256" key="3">
    <source>
        <dbReference type="ARBA" id="ARBA00022989"/>
    </source>
</evidence>
<feature type="region of interest" description="Disordered" evidence="7">
    <location>
        <begin position="583"/>
        <end position="626"/>
    </location>
</feature>
<dbReference type="FunFam" id="1.20.1280.290:FF:000028">
    <property type="entry name" value="Vacuolar membrane protein, putative"/>
    <property type="match status" value="1"/>
</dbReference>
<feature type="transmembrane region" description="Helical" evidence="8">
    <location>
        <begin position="74"/>
        <end position="92"/>
    </location>
</feature>
<feature type="compositionally biased region" description="Polar residues" evidence="7">
    <location>
        <begin position="236"/>
        <end position="268"/>
    </location>
</feature>
<dbReference type="InterPro" id="IPR006603">
    <property type="entry name" value="PQ-loop_rpt"/>
</dbReference>
<accession>A0A1Y2AX86</accession>
<feature type="region of interest" description="Disordered" evidence="7">
    <location>
        <begin position="308"/>
        <end position="335"/>
    </location>
</feature>
<feature type="compositionally biased region" description="Low complexity" evidence="7">
    <location>
        <begin position="135"/>
        <end position="175"/>
    </location>
</feature>
<evidence type="ECO:0000256" key="6">
    <source>
        <dbReference type="ARBA" id="ARBA00050768"/>
    </source>
</evidence>
<sequence length="626" mass="68127">MLVDSISREGVANFLGYLSIACWLCAQFPQVVKNIALQSCDGLALPFLLNWLFGDITNLIGCVLTDQLPFQTYLAAYFCVVDFSLLAQFFYYRSLQLKSTTQPPSTTTHETTPRVSHYYTATPSIHQSLILPPQHTSHTSPRSRSTSHPGKSISTLPPSSTLPLSSGLPPSTALPGFSTLPPSAGKRKRPSPWSSNTPLASPSALVDNSYAAIYEAALDVARAAERAGSKHRRLSRQATDDTIVTQTQAQGQGMTESFHSEMSASSGRLSVDGRGRTLARIADVVALAPTPPDEEDEDDQERQLGQQEMVMRQAPRSKSRSLSLVRGSGGRGTGRRAAGVAFMSLGLLVSWSKFDGRPYGYGNEGGHGVVLGGKLERRGTWPATRYPQPFMATTPKSPQPMYLFFDIPPTSSSEKNDGPHSHPDEPPSFQRVIGRISAWTCTTLYLTSRLPQIWKNFNRKSIEGLSILLFVFAFMGNLTYVISILLNPTGNGDPTESAHYLLEALPYLLGSGGTLIFDLTIMMQSFIYGSSPPIPSTPLDRPSRKHYGVSRRRYRHLEDGRGISASSERQPLLSGHIITSARQRSLSPDVSLIRGKRKGGGALGLMPAPEEEERSTQGLKGDDGAG</sequence>
<dbReference type="EMBL" id="MCFC01000040">
    <property type="protein sequence ID" value="ORY27203.1"/>
    <property type="molecule type" value="Genomic_DNA"/>
</dbReference>
<evidence type="ECO:0000313" key="10">
    <source>
        <dbReference type="Proteomes" id="UP000193986"/>
    </source>
</evidence>
<evidence type="ECO:0000256" key="1">
    <source>
        <dbReference type="ARBA" id="ARBA00004141"/>
    </source>
</evidence>
<feature type="transmembrane region" description="Helical" evidence="8">
    <location>
        <begin position="506"/>
        <end position="528"/>
    </location>
</feature>
<dbReference type="GO" id="GO:0015174">
    <property type="term" value="F:basic amino acid transmembrane transporter activity"/>
    <property type="evidence" value="ECO:0007669"/>
    <property type="project" value="TreeGrafter"/>
</dbReference>
<proteinExistence type="inferred from homology"/>
<dbReference type="Gene3D" id="1.20.1280.290">
    <property type="match status" value="2"/>
</dbReference>
<evidence type="ECO:0000256" key="5">
    <source>
        <dbReference type="ARBA" id="ARBA00038039"/>
    </source>
</evidence>
<evidence type="ECO:0000256" key="7">
    <source>
        <dbReference type="SAM" id="MobiDB-lite"/>
    </source>
</evidence>
<comment type="subcellular location">
    <subcellularLocation>
        <location evidence="1">Membrane</location>
        <topology evidence="1">Multi-pass membrane protein</topology>
    </subcellularLocation>
</comment>
<dbReference type="PANTHER" id="PTHR16201">
    <property type="entry name" value="SEVEN TRANSMEMBRANE PROTEIN 1-RELATED"/>
    <property type="match status" value="1"/>
</dbReference>
<keyword evidence="3 8" id="KW-1133">Transmembrane helix</keyword>
<gene>
    <name evidence="9" type="ORF">BCR39DRAFT_538987</name>
</gene>
<dbReference type="PANTHER" id="PTHR16201:SF34">
    <property type="entry name" value="LYSOSOMAL AMINO ACID TRANSPORTER 1"/>
    <property type="match status" value="1"/>
</dbReference>
<comment type="caution">
    <text evidence="9">The sequence shown here is derived from an EMBL/GenBank/DDBJ whole genome shotgun (WGS) entry which is preliminary data.</text>
</comment>
<dbReference type="GO" id="GO:0034488">
    <property type="term" value="P:basic amino acid transmembrane export from vacuole"/>
    <property type="evidence" value="ECO:0007669"/>
    <property type="project" value="TreeGrafter"/>
</dbReference>
<dbReference type="FunFam" id="1.20.1280.290:FF:000009">
    <property type="entry name" value="PQ loop repeat family protein"/>
    <property type="match status" value="1"/>
</dbReference>
<evidence type="ECO:0000256" key="8">
    <source>
        <dbReference type="SAM" id="Phobius"/>
    </source>
</evidence>
<dbReference type="Proteomes" id="UP000193986">
    <property type="component" value="Unassembled WGS sequence"/>
</dbReference>
<dbReference type="AlphaFoldDB" id="A0A1Y2AX86"/>
<keyword evidence="2 8" id="KW-0812">Transmembrane</keyword>
<feature type="transmembrane region" description="Helical" evidence="8">
    <location>
        <begin position="465"/>
        <end position="486"/>
    </location>
</feature>
<dbReference type="GO" id="GO:0000329">
    <property type="term" value="C:fungal-type vacuole membrane"/>
    <property type="evidence" value="ECO:0007669"/>
    <property type="project" value="TreeGrafter"/>
</dbReference>
<reference evidence="9 10" key="1">
    <citation type="submission" date="2016-07" db="EMBL/GenBank/DDBJ databases">
        <title>Pervasive Adenine N6-methylation of Active Genes in Fungi.</title>
        <authorList>
            <consortium name="DOE Joint Genome Institute"/>
            <person name="Mondo S.J."/>
            <person name="Dannebaum R.O."/>
            <person name="Kuo R.C."/>
            <person name="Labutti K."/>
            <person name="Haridas S."/>
            <person name="Kuo A."/>
            <person name="Salamov A."/>
            <person name="Ahrendt S.R."/>
            <person name="Lipzen A."/>
            <person name="Sullivan W."/>
            <person name="Andreopoulos W.B."/>
            <person name="Clum A."/>
            <person name="Lindquist E."/>
            <person name="Daum C."/>
            <person name="Ramamoorthy G.K."/>
            <person name="Gryganskyi A."/>
            <person name="Culley D."/>
            <person name="Magnuson J.K."/>
            <person name="James T.Y."/>
            <person name="O'Malley M.A."/>
            <person name="Stajich J.E."/>
            <person name="Spatafora J.W."/>
            <person name="Visel A."/>
            <person name="Grigoriev I.V."/>
        </authorList>
    </citation>
    <scope>NUCLEOTIDE SEQUENCE [LARGE SCALE GENOMIC DNA]</scope>
    <source>
        <strain evidence="9 10">68-887.2</strain>
    </source>
</reference>
<comment type="catalytic activity">
    <reaction evidence="6">
        <text>L-histidine(out) + L-arginine(in) = L-histidine(in) + L-arginine(out)</text>
        <dbReference type="Rhea" id="RHEA:71063"/>
        <dbReference type="ChEBI" id="CHEBI:32682"/>
        <dbReference type="ChEBI" id="CHEBI:57595"/>
    </reaction>
</comment>
<feature type="region of interest" description="Disordered" evidence="7">
    <location>
        <begin position="131"/>
        <end position="202"/>
    </location>
</feature>
<comment type="similarity">
    <text evidence="5">Belongs to the laat-1 family.</text>
</comment>
<evidence type="ECO:0000256" key="4">
    <source>
        <dbReference type="ARBA" id="ARBA00023136"/>
    </source>
</evidence>
<dbReference type="InterPro" id="IPR051415">
    <property type="entry name" value="LAAT-1"/>
</dbReference>
<dbReference type="OrthoDB" id="8048523at2759"/>
<dbReference type="InParanoid" id="A0A1Y2AX86"/>
<keyword evidence="10" id="KW-1185">Reference proteome</keyword>
<dbReference type="Pfam" id="PF04193">
    <property type="entry name" value="PQ-loop"/>
    <property type="match status" value="2"/>
</dbReference>